<organism evidence="2 3">
    <name type="scientific">Caballeronia grimmiae</name>
    <dbReference type="NCBI Taxonomy" id="1071679"/>
    <lineage>
        <taxon>Bacteria</taxon>
        <taxon>Pseudomonadati</taxon>
        <taxon>Pseudomonadota</taxon>
        <taxon>Betaproteobacteria</taxon>
        <taxon>Burkholderiales</taxon>
        <taxon>Burkholderiaceae</taxon>
        <taxon>Caballeronia</taxon>
    </lineage>
</organism>
<reference evidence="2 3" key="2">
    <citation type="submission" date="2014-03" db="EMBL/GenBank/DDBJ databases">
        <title>Draft Genome Sequences of Four Burkholderia Strains.</title>
        <authorList>
            <person name="Liu X.Y."/>
            <person name="Li C.X."/>
            <person name="Xu J.H."/>
        </authorList>
    </citation>
    <scope>NUCLEOTIDE SEQUENCE [LARGE SCALE GENOMIC DNA]</scope>
    <source>
        <strain evidence="2 3">R27</strain>
    </source>
</reference>
<proteinExistence type="predicted"/>
<evidence type="ECO:0000313" key="2">
    <source>
        <dbReference type="EMBL" id="KDR35773.1"/>
    </source>
</evidence>
<comment type="caution">
    <text evidence="2">The sequence shown here is derived from an EMBL/GenBank/DDBJ whole genome shotgun (WGS) entry which is preliminary data.</text>
</comment>
<keyword evidence="4" id="KW-1185">Reference proteome</keyword>
<dbReference type="Proteomes" id="UP000597138">
    <property type="component" value="Unassembled WGS sequence"/>
</dbReference>
<protein>
    <submittedName>
        <fullName evidence="2">Phytanoyl-CoA dioxygenase</fullName>
    </submittedName>
</protein>
<dbReference type="PANTHER" id="PTHR20883:SF51">
    <property type="entry name" value="PHYTANOYL-COA HYDROXYLASE"/>
    <property type="match status" value="1"/>
</dbReference>
<keyword evidence="2" id="KW-0560">Oxidoreductase</keyword>
<dbReference type="RefSeq" id="WP_035962027.1">
    <property type="nucleotide sequence ID" value="NZ_BMEG01000009.1"/>
</dbReference>
<accession>A0A069P5C3</accession>
<dbReference type="Gene3D" id="2.60.120.620">
    <property type="entry name" value="q2cbj1_9rhob like domain"/>
    <property type="match status" value="1"/>
</dbReference>
<dbReference type="SUPFAM" id="SSF51197">
    <property type="entry name" value="Clavaminate synthase-like"/>
    <property type="match status" value="1"/>
</dbReference>
<dbReference type="eggNOG" id="COG5285">
    <property type="taxonomic scope" value="Bacteria"/>
</dbReference>
<dbReference type="Proteomes" id="UP000027439">
    <property type="component" value="Unassembled WGS sequence"/>
</dbReference>
<sequence>MFEQTSLKSKKEQVQELRETGFVIVNGLVPDARCDQMREVAQRQLAEAAAPLEYEADLRYPGAPQSRHAPGGQTVRRLLDAYARHAFFAEFATSPEVRGWMELYFGEAPYLSRAHHNCVMTKHPAYGSLTGWHRDVRYWAFERDDLVSAWVALGDETVDNGALWFVPRSHRLAFTSDRFDEAKFFRADLPENTALIRTAFSPALKKGDVVFFHCNTLHSAGKNLTEQVKFSLVYTYRGASNAPLPGTRSASKPEVALI</sequence>
<reference evidence="4" key="3">
    <citation type="journal article" date="2019" name="Int. J. Syst. Evol. Microbiol.">
        <title>The Global Catalogue of Microorganisms (GCM) 10K type strain sequencing project: providing services to taxonomists for standard genome sequencing and annotation.</title>
        <authorList>
            <consortium name="The Broad Institute Genomics Platform"/>
            <consortium name="The Broad Institute Genome Sequencing Center for Infectious Disease"/>
            <person name="Wu L."/>
            <person name="Ma J."/>
        </authorList>
    </citation>
    <scope>NUCLEOTIDE SEQUENCE [LARGE SCALE GENOMIC DNA]</scope>
    <source>
        <strain evidence="4">CGMCC 1.11013</strain>
    </source>
</reference>
<name>A0A069P5C3_9BURK</name>
<dbReference type="OrthoDB" id="9791262at2"/>
<gene>
    <name evidence="2" type="ORF">BG57_24560</name>
    <name evidence="1" type="ORF">GCM10010985_46020</name>
</gene>
<keyword evidence="2" id="KW-0223">Dioxygenase</keyword>
<reference evidence="1" key="1">
    <citation type="journal article" date="2014" name="Int. J. Syst. Evol. Microbiol.">
        <title>Complete genome of a new Firmicutes species belonging to the dominant human colonic microbiota ('Ruminococcus bicirculans') reveals two chromosomes and a selective capacity to utilize plant glucans.</title>
        <authorList>
            <consortium name="NISC Comparative Sequencing Program"/>
            <person name="Wegmann U."/>
            <person name="Louis P."/>
            <person name="Goesmann A."/>
            <person name="Henrissat B."/>
            <person name="Duncan S.H."/>
            <person name="Flint H.J."/>
        </authorList>
    </citation>
    <scope>NUCLEOTIDE SEQUENCE</scope>
    <source>
        <strain evidence="1">CGMCC 1.11013</strain>
    </source>
</reference>
<dbReference type="Pfam" id="PF05721">
    <property type="entry name" value="PhyH"/>
    <property type="match status" value="1"/>
</dbReference>
<dbReference type="PANTHER" id="PTHR20883">
    <property type="entry name" value="PHYTANOYL-COA DIOXYGENASE DOMAIN CONTAINING 1"/>
    <property type="match status" value="1"/>
</dbReference>
<dbReference type="GO" id="GO:0005506">
    <property type="term" value="F:iron ion binding"/>
    <property type="evidence" value="ECO:0007669"/>
    <property type="project" value="UniProtKB-ARBA"/>
</dbReference>
<dbReference type="AlphaFoldDB" id="A0A069P5C3"/>
<dbReference type="GO" id="GO:0016706">
    <property type="term" value="F:2-oxoglutarate-dependent dioxygenase activity"/>
    <property type="evidence" value="ECO:0007669"/>
    <property type="project" value="UniProtKB-ARBA"/>
</dbReference>
<dbReference type="EMBL" id="JFHE01000005">
    <property type="protein sequence ID" value="KDR35773.1"/>
    <property type="molecule type" value="Genomic_DNA"/>
</dbReference>
<dbReference type="EMBL" id="BMEG01000009">
    <property type="protein sequence ID" value="GGD86200.1"/>
    <property type="molecule type" value="Genomic_DNA"/>
</dbReference>
<evidence type="ECO:0000313" key="3">
    <source>
        <dbReference type="Proteomes" id="UP000027439"/>
    </source>
</evidence>
<reference evidence="1" key="4">
    <citation type="submission" date="2024-05" db="EMBL/GenBank/DDBJ databases">
        <authorList>
            <person name="Sun Q."/>
            <person name="Zhou Y."/>
        </authorList>
    </citation>
    <scope>NUCLEOTIDE SEQUENCE</scope>
    <source>
        <strain evidence="1">CGMCC 1.11013</strain>
    </source>
</reference>
<evidence type="ECO:0000313" key="1">
    <source>
        <dbReference type="EMBL" id="GGD86200.1"/>
    </source>
</evidence>
<dbReference type="STRING" id="1071679.BG57_24560"/>
<evidence type="ECO:0000313" key="4">
    <source>
        <dbReference type="Proteomes" id="UP000597138"/>
    </source>
</evidence>
<dbReference type="InterPro" id="IPR008775">
    <property type="entry name" value="Phytyl_CoA_dOase-like"/>
</dbReference>